<name>A0A6C0CA60_9ZZZZ</name>
<evidence type="ECO:0000313" key="1">
    <source>
        <dbReference type="EMBL" id="QHT00690.1"/>
    </source>
</evidence>
<proteinExistence type="predicted"/>
<dbReference type="EMBL" id="MN739357">
    <property type="protein sequence ID" value="QHT00690.1"/>
    <property type="molecule type" value="Genomic_DNA"/>
</dbReference>
<dbReference type="AlphaFoldDB" id="A0A6C0CA60"/>
<protein>
    <submittedName>
        <fullName evidence="1">Uncharacterized protein</fullName>
    </submittedName>
</protein>
<organism evidence="1">
    <name type="scientific">viral metagenome</name>
    <dbReference type="NCBI Taxonomy" id="1070528"/>
    <lineage>
        <taxon>unclassified sequences</taxon>
        <taxon>metagenomes</taxon>
        <taxon>organismal metagenomes</taxon>
    </lineage>
</organism>
<reference evidence="1" key="1">
    <citation type="journal article" date="2020" name="Nature">
        <title>Giant virus diversity and host interactions through global metagenomics.</title>
        <authorList>
            <person name="Schulz F."/>
            <person name="Roux S."/>
            <person name="Paez-Espino D."/>
            <person name="Jungbluth S."/>
            <person name="Walsh D.A."/>
            <person name="Denef V.J."/>
            <person name="McMahon K.D."/>
            <person name="Konstantinidis K.T."/>
            <person name="Eloe-Fadrosh E.A."/>
            <person name="Kyrpides N.C."/>
            <person name="Woyke T."/>
        </authorList>
    </citation>
    <scope>NUCLEOTIDE SEQUENCE</scope>
    <source>
        <strain evidence="1">GVMAG-M-3300020192-26</strain>
    </source>
</reference>
<sequence length="35" mass="3878">MLSQILAGDLKATHNIVDEDQCMIVCILSHHVSKN</sequence>
<accession>A0A6C0CA60</accession>